<dbReference type="InterPro" id="IPR003604">
    <property type="entry name" value="Matrin/U1-like-C_Znf_C2H2"/>
</dbReference>
<evidence type="ECO:0000256" key="4">
    <source>
        <dbReference type="ARBA" id="ARBA00022723"/>
    </source>
</evidence>
<evidence type="ECO:0000256" key="5">
    <source>
        <dbReference type="ARBA" id="ARBA00022771"/>
    </source>
</evidence>
<dbReference type="InterPro" id="IPR031774">
    <property type="entry name" value="SF3A3_dom"/>
</dbReference>
<dbReference type="SUPFAM" id="SSF57667">
    <property type="entry name" value="beta-beta-alpha zinc fingers"/>
    <property type="match status" value="1"/>
</dbReference>
<accession>A0A6A6NW23</accession>
<dbReference type="InterPro" id="IPR036236">
    <property type="entry name" value="Znf_C2H2_sf"/>
</dbReference>
<dbReference type="AlphaFoldDB" id="A0A6A6NW23"/>
<comment type="similarity">
    <text evidence="2">Belongs to the SF3A3 family.</text>
</comment>
<feature type="domain" description="Matrin-type" evidence="9">
    <location>
        <begin position="415"/>
        <end position="446"/>
    </location>
</feature>
<keyword evidence="11" id="KW-1185">Reference proteome</keyword>
<dbReference type="Pfam" id="PF11931">
    <property type="entry name" value="SF3a60_Prp9_C"/>
    <property type="match status" value="1"/>
</dbReference>
<gene>
    <name evidence="10" type="ORF">BDY21DRAFT_289369</name>
</gene>
<organism evidence="10 11">
    <name type="scientific">Lineolata rhizophorae</name>
    <dbReference type="NCBI Taxonomy" id="578093"/>
    <lineage>
        <taxon>Eukaryota</taxon>
        <taxon>Fungi</taxon>
        <taxon>Dikarya</taxon>
        <taxon>Ascomycota</taxon>
        <taxon>Pezizomycotina</taxon>
        <taxon>Dothideomycetes</taxon>
        <taxon>Dothideomycetes incertae sedis</taxon>
        <taxon>Lineolatales</taxon>
        <taxon>Lineolataceae</taxon>
        <taxon>Lineolata</taxon>
    </lineage>
</organism>
<feature type="region of interest" description="Disordered" evidence="8">
    <location>
        <begin position="361"/>
        <end position="382"/>
    </location>
</feature>
<dbReference type="PROSITE" id="PS00028">
    <property type="entry name" value="ZINC_FINGER_C2H2_1"/>
    <property type="match status" value="1"/>
</dbReference>
<evidence type="ECO:0000259" key="9">
    <source>
        <dbReference type="PROSITE" id="PS50171"/>
    </source>
</evidence>
<keyword evidence="7" id="KW-0539">Nucleus</keyword>
<evidence type="ECO:0000256" key="1">
    <source>
        <dbReference type="ARBA" id="ARBA00004123"/>
    </source>
</evidence>
<dbReference type="Proteomes" id="UP000799766">
    <property type="component" value="Unassembled WGS sequence"/>
</dbReference>
<dbReference type="Pfam" id="PF16837">
    <property type="entry name" value="SF3A3"/>
    <property type="match status" value="1"/>
</dbReference>
<keyword evidence="3" id="KW-0597">Phosphoprotein</keyword>
<proteinExistence type="inferred from homology"/>
<dbReference type="InterPro" id="IPR021966">
    <property type="entry name" value="SF3a60_bindingd"/>
</dbReference>
<feature type="domain" description="Matrin-type" evidence="9">
    <location>
        <begin position="255"/>
        <end position="285"/>
    </location>
</feature>
<protein>
    <recommendedName>
        <fullName evidence="9">Matrin-type domain-containing protein</fullName>
    </recommendedName>
</protein>
<dbReference type="PANTHER" id="PTHR12786:SF2">
    <property type="entry name" value="SPLICING FACTOR 3A SUBUNIT 3"/>
    <property type="match status" value="1"/>
</dbReference>
<dbReference type="GO" id="GO:0005681">
    <property type="term" value="C:spliceosomal complex"/>
    <property type="evidence" value="ECO:0007669"/>
    <property type="project" value="InterPro"/>
</dbReference>
<keyword evidence="4" id="KW-0479">Metal-binding</keyword>
<dbReference type="InterPro" id="IPR013087">
    <property type="entry name" value="Znf_C2H2_type"/>
</dbReference>
<dbReference type="PANTHER" id="PTHR12786">
    <property type="entry name" value="SPLICING FACTOR SF3A-RELATED"/>
    <property type="match status" value="1"/>
</dbReference>
<dbReference type="InterPro" id="IPR000690">
    <property type="entry name" value="Matrin/U1-C_Znf_C2H2"/>
</dbReference>
<dbReference type="SMART" id="SM00355">
    <property type="entry name" value="ZnF_C2H2"/>
    <property type="match status" value="2"/>
</dbReference>
<feature type="compositionally biased region" description="Polar residues" evidence="8">
    <location>
        <begin position="289"/>
        <end position="302"/>
    </location>
</feature>
<evidence type="ECO:0000256" key="8">
    <source>
        <dbReference type="SAM" id="MobiDB-lite"/>
    </source>
</evidence>
<evidence type="ECO:0000256" key="6">
    <source>
        <dbReference type="ARBA" id="ARBA00022833"/>
    </source>
</evidence>
<dbReference type="InterPro" id="IPR051421">
    <property type="entry name" value="RNA_Proc_DNA_Dmg_Regulator"/>
</dbReference>
<dbReference type="GO" id="GO:0008270">
    <property type="term" value="F:zinc ion binding"/>
    <property type="evidence" value="ECO:0007669"/>
    <property type="project" value="UniProtKB-KW"/>
</dbReference>
<feature type="region of interest" description="Disordered" evidence="8">
    <location>
        <begin position="274"/>
        <end position="302"/>
    </location>
</feature>
<name>A0A6A6NW23_9PEZI</name>
<keyword evidence="5" id="KW-0863">Zinc-finger</keyword>
<comment type="subcellular location">
    <subcellularLocation>
        <location evidence="1">Nucleus</location>
    </subcellularLocation>
</comment>
<dbReference type="PROSITE" id="PS50171">
    <property type="entry name" value="ZF_MATRIN"/>
    <property type="match status" value="2"/>
</dbReference>
<evidence type="ECO:0000256" key="2">
    <source>
        <dbReference type="ARBA" id="ARBA00008776"/>
    </source>
</evidence>
<dbReference type="InterPro" id="IPR022755">
    <property type="entry name" value="Znf_C2H2_jaz"/>
</dbReference>
<dbReference type="EMBL" id="MU001686">
    <property type="protein sequence ID" value="KAF2455704.1"/>
    <property type="molecule type" value="Genomic_DNA"/>
</dbReference>
<evidence type="ECO:0000313" key="11">
    <source>
        <dbReference type="Proteomes" id="UP000799766"/>
    </source>
</evidence>
<dbReference type="GO" id="GO:0000398">
    <property type="term" value="P:mRNA splicing, via spliceosome"/>
    <property type="evidence" value="ECO:0007669"/>
    <property type="project" value="InterPro"/>
</dbReference>
<sequence>MSRLEQIRGLHEDVERLEAAIAERVDDQYPRPRDNLSRDHAIAYFAHRASDEAARLLELYRDGDGTLEAERRALTTGDPFESFYKQLAAAREHHAKYPNEPVENLEKAYRKNADGSSARFGPDIDLLFSGEEAYGRYLDMALLREDYANLPGVKDTTRMTYLHYLDNFDKLWPPECLIKKSDKMSEKYFTYVTSLSEYLESFLRRSRPLEDVDKMIAEFEAEFETMWNEHKVPGWTSDEPSKAKKGGVSEPQESVYCEACDKYFSTKGVYDGHLNGKKHKQNEKRKASGQANGTGEKNGVQNEASLKEKINIKERVIAQREFLVRKLAATMQDLRSNTRVNVERRQGMTERERELEIQALMEQETGPAGGRDPNQGDEEEEGSSAIYNPLKLPMAWDGKPIPFWLYKLHGLGNEFNCEICGNYIYMGRRAYDKHFIEPRHTYGLRALGIIPSPLFRDVTRIEDAKRLWEQQQSTKKAEKSQTDNVVQMEDAEGNVMPEKVYYDLQKQGLL</sequence>
<dbReference type="Gene3D" id="3.30.160.60">
    <property type="entry name" value="Classic Zinc Finger"/>
    <property type="match status" value="1"/>
</dbReference>
<dbReference type="OrthoDB" id="2160351at2759"/>
<dbReference type="Pfam" id="PF12171">
    <property type="entry name" value="zf-C2H2_jaz"/>
    <property type="match status" value="1"/>
</dbReference>
<evidence type="ECO:0000256" key="7">
    <source>
        <dbReference type="ARBA" id="ARBA00023242"/>
    </source>
</evidence>
<evidence type="ECO:0000313" key="10">
    <source>
        <dbReference type="EMBL" id="KAF2455704.1"/>
    </source>
</evidence>
<dbReference type="GO" id="GO:0003723">
    <property type="term" value="F:RNA binding"/>
    <property type="evidence" value="ECO:0007669"/>
    <property type="project" value="InterPro"/>
</dbReference>
<evidence type="ECO:0000256" key="3">
    <source>
        <dbReference type="ARBA" id="ARBA00022553"/>
    </source>
</evidence>
<dbReference type="InterPro" id="IPR024598">
    <property type="entry name" value="SF3a60/Prp9_C"/>
</dbReference>
<reference evidence="10" key="1">
    <citation type="journal article" date="2020" name="Stud. Mycol.">
        <title>101 Dothideomycetes genomes: a test case for predicting lifestyles and emergence of pathogens.</title>
        <authorList>
            <person name="Haridas S."/>
            <person name="Albert R."/>
            <person name="Binder M."/>
            <person name="Bloem J."/>
            <person name="Labutti K."/>
            <person name="Salamov A."/>
            <person name="Andreopoulos B."/>
            <person name="Baker S."/>
            <person name="Barry K."/>
            <person name="Bills G."/>
            <person name="Bluhm B."/>
            <person name="Cannon C."/>
            <person name="Castanera R."/>
            <person name="Culley D."/>
            <person name="Daum C."/>
            <person name="Ezra D."/>
            <person name="Gonzalez J."/>
            <person name="Henrissat B."/>
            <person name="Kuo A."/>
            <person name="Liang C."/>
            <person name="Lipzen A."/>
            <person name="Lutzoni F."/>
            <person name="Magnuson J."/>
            <person name="Mondo S."/>
            <person name="Nolan M."/>
            <person name="Ohm R."/>
            <person name="Pangilinan J."/>
            <person name="Park H.-J."/>
            <person name="Ramirez L."/>
            <person name="Alfaro M."/>
            <person name="Sun H."/>
            <person name="Tritt A."/>
            <person name="Yoshinaga Y."/>
            <person name="Zwiers L.-H."/>
            <person name="Turgeon B."/>
            <person name="Goodwin S."/>
            <person name="Spatafora J."/>
            <person name="Crous P."/>
            <person name="Grigoriev I."/>
        </authorList>
    </citation>
    <scope>NUCLEOTIDE SEQUENCE</scope>
    <source>
        <strain evidence="10">ATCC 16933</strain>
    </source>
</reference>
<keyword evidence="6" id="KW-0862">Zinc</keyword>
<dbReference type="Pfam" id="PF12108">
    <property type="entry name" value="SF3a60_bindingd"/>
    <property type="match status" value="1"/>
</dbReference>
<dbReference type="SMART" id="SM00451">
    <property type="entry name" value="ZnF_U1"/>
    <property type="match status" value="1"/>
</dbReference>